<feature type="domain" description="K Homology" evidence="2">
    <location>
        <begin position="201"/>
        <end position="281"/>
    </location>
</feature>
<sequence length="285" mass="32999">MELNGSAHRKMAIKRADDFDNTQSFHLDVRMIKILEELQEGKQFTNKKIFPKGTLYMKVSLDYFYFRSNLSRFCLHLDKIKVLIRTGFHAMYIFCVMEENLLNLVYNDDVLEICLPRFILREELKIFNNSFYTYHDNCLRIFQEDVSQLFKKIEFKTSALCFTLEELSMANSEALPQSLRLAELLQCDNKMEGSVLQRQDFVVTMEIKLTKTQITFLIGSKGTRIESLREESGASIKIIPISEKMTIHEKHHPDTVQQTILISGDLYSIALAITSIESALITLGL</sequence>
<dbReference type="RefSeq" id="XP_056079031.1">
    <property type="nucleotide sequence ID" value="XM_056225188.1"/>
</dbReference>
<proteinExistence type="predicted"/>
<dbReference type="InterPro" id="IPR036612">
    <property type="entry name" value="KH_dom_type_1_sf"/>
</dbReference>
<evidence type="ECO:0000259" key="2">
    <source>
        <dbReference type="SMART" id="SM00322"/>
    </source>
</evidence>
<dbReference type="Gene3D" id="3.30.1370.10">
    <property type="entry name" value="K Homology domain, type 1"/>
    <property type="match status" value="1"/>
</dbReference>
<name>A0AA35NEH8_SACMI</name>
<dbReference type="SMART" id="SM00322">
    <property type="entry name" value="KH"/>
    <property type="match status" value="1"/>
</dbReference>
<dbReference type="InterPro" id="IPR004087">
    <property type="entry name" value="KH_dom"/>
</dbReference>
<protein>
    <recommendedName>
        <fullName evidence="2">K Homology domain-containing protein</fullName>
    </recommendedName>
</protein>
<accession>A0AA35NEH8</accession>
<reference evidence="3" key="1">
    <citation type="submission" date="2022-10" db="EMBL/GenBank/DDBJ databases">
        <authorList>
            <person name="Byrne P K."/>
        </authorList>
    </citation>
    <scope>NUCLEOTIDE SEQUENCE</scope>
    <source>
        <strain evidence="3">IFO1815</strain>
    </source>
</reference>
<dbReference type="Pfam" id="PF00013">
    <property type="entry name" value="KH_1"/>
    <property type="match status" value="1"/>
</dbReference>
<dbReference type="EMBL" id="OX365770">
    <property type="protein sequence ID" value="CAI4035911.1"/>
    <property type="molecule type" value="Genomic_DNA"/>
</dbReference>
<dbReference type="InterPro" id="IPR004088">
    <property type="entry name" value="KH_dom_type_1"/>
</dbReference>
<keyword evidence="1" id="KW-0694">RNA-binding</keyword>
<evidence type="ECO:0000313" key="4">
    <source>
        <dbReference type="Proteomes" id="UP001161438"/>
    </source>
</evidence>
<dbReference type="GO" id="GO:0003723">
    <property type="term" value="F:RNA binding"/>
    <property type="evidence" value="ECO:0007669"/>
    <property type="project" value="UniProtKB-UniRule"/>
</dbReference>
<gene>
    <name evidence="3" type="primary">SMKI14G1200</name>
    <name evidence="3" type="ORF">SMKI_14G1200</name>
</gene>
<dbReference type="Proteomes" id="UP001161438">
    <property type="component" value="Chromosome 14"/>
</dbReference>
<dbReference type="GeneID" id="80920799"/>
<keyword evidence="4" id="KW-1185">Reference proteome</keyword>
<dbReference type="PROSITE" id="PS50084">
    <property type="entry name" value="KH_TYPE_1"/>
    <property type="match status" value="1"/>
</dbReference>
<evidence type="ECO:0000313" key="3">
    <source>
        <dbReference type="EMBL" id="CAI4035911.1"/>
    </source>
</evidence>
<organism evidence="3 4">
    <name type="scientific">Saccharomyces mikatae IFO 1815</name>
    <dbReference type="NCBI Taxonomy" id="226126"/>
    <lineage>
        <taxon>Eukaryota</taxon>
        <taxon>Fungi</taxon>
        <taxon>Dikarya</taxon>
        <taxon>Ascomycota</taxon>
        <taxon>Saccharomycotina</taxon>
        <taxon>Saccharomycetes</taxon>
        <taxon>Saccharomycetales</taxon>
        <taxon>Saccharomycetaceae</taxon>
        <taxon>Saccharomyces</taxon>
    </lineage>
</organism>
<dbReference type="AlphaFoldDB" id="A0AA35NEH8"/>
<dbReference type="SUPFAM" id="SSF54791">
    <property type="entry name" value="Eukaryotic type KH-domain (KH-domain type I)"/>
    <property type="match status" value="1"/>
</dbReference>
<evidence type="ECO:0000256" key="1">
    <source>
        <dbReference type="PROSITE-ProRule" id="PRU00117"/>
    </source>
</evidence>